<sequence length="303" mass="33489">MGDNGAPLGPPSWRGKVKDVYDLGDRLLMVFTDRISAFDSILPDPIPGKGISLNGMSALLLGMSASTYPNHFLRKVDDRSMEVLKASRIDLELIVRGYIYGSAWRSYSNGNRIVSGVELPPGLRMADELPEPVLTPTTKSQVGHDEEISAEDAIGSGVLTRDEWAEVEEASLKLYEFYARVARSRGLILADAKFEFGRTQDGLIQIDEPPTHDSARIWPIKHYEPGVPQEDHCLDKEFLRSYLRRIGCIQCRLPPVVVDQVARRVRGAYDVISGAARVEDLGLMGLDEVVELAGRELRSGGNP</sequence>
<dbReference type="GO" id="GO:0004639">
    <property type="term" value="F:phosphoribosylaminoimidazolesuccinocarboxamide synthase activity"/>
    <property type="evidence" value="ECO:0007669"/>
    <property type="project" value="UniProtKB-UniRule"/>
</dbReference>
<dbReference type="GO" id="GO:0006189">
    <property type="term" value="P:'de novo' IMP biosynthetic process"/>
    <property type="evidence" value="ECO:0007669"/>
    <property type="project" value="UniProtKB-UniRule"/>
</dbReference>
<dbReference type="GO" id="GO:0005737">
    <property type="term" value="C:cytoplasm"/>
    <property type="evidence" value="ECO:0007669"/>
    <property type="project" value="TreeGrafter"/>
</dbReference>
<dbReference type="OrthoDB" id="10775at2157"/>
<gene>
    <name evidence="6" type="primary">purC</name>
    <name evidence="8" type="ORF">NAS2_0929</name>
</gene>
<dbReference type="PROSITE" id="PS01058">
    <property type="entry name" value="SAICAR_SYNTHETASE_2"/>
    <property type="match status" value="1"/>
</dbReference>
<comment type="catalytic activity">
    <reaction evidence="6">
        <text>5-amino-1-(5-phospho-D-ribosyl)imidazole-4-carboxylate + L-aspartate + ATP = (2S)-2-[5-amino-1-(5-phospho-beta-D-ribosyl)imidazole-4-carboxamido]succinate + ADP + phosphate + 2 H(+)</text>
        <dbReference type="Rhea" id="RHEA:22628"/>
        <dbReference type="ChEBI" id="CHEBI:15378"/>
        <dbReference type="ChEBI" id="CHEBI:29991"/>
        <dbReference type="ChEBI" id="CHEBI:30616"/>
        <dbReference type="ChEBI" id="CHEBI:43474"/>
        <dbReference type="ChEBI" id="CHEBI:58443"/>
        <dbReference type="ChEBI" id="CHEBI:77657"/>
        <dbReference type="ChEBI" id="CHEBI:456216"/>
        <dbReference type="EC" id="6.3.2.6"/>
    </reaction>
</comment>
<dbReference type="Gene3D" id="3.30.200.20">
    <property type="entry name" value="Phosphorylase Kinase, domain 1"/>
    <property type="match status" value="1"/>
</dbReference>
<dbReference type="Proteomes" id="UP000509448">
    <property type="component" value="Chromosome"/>
</dbReference>
<dbReference type="Gene3D" id="3.30.470.20">
    <property type="entry name" value="ATP-grasp fold, B domain"/>
    <property type="match status" value="1"/>
</dbReference>
<keyword evidence="2 6" id="KW-0436">Ligase</keyword>
<keyword evidence="9" id="KW-1185">Reference proteome</keyword>
<dbReference type="PANTHER" id="PTHR43700:SF1">
    <property type="entry name" value="PHOSPHORIBOSYLAMINOIMIDAZOLE-SUCCINOCARBOXAMIDE SYNTHASE"/>
    <property type="match status" value="1"/>
</dbReference>
<dbReference type="RefSeq" id="WP_174448563.1">
    <property type="nucleotide sequence ID" value="NZ_AP018732.1"/>
</dbReference>
<dbReference type="EC" id="6.3.2.6" evidence="6"/>
<keyword evidence="4 6" id="KW-0658">Purine biosynthesis</keyword>
<dbReference type="KEGG" id="ccai:NAS2_0929"/>
<evidence type="ECO:0000313" key="8">
    <source>
        <dbReference type="EMBL" id="BBE42318.1"/>
    </source>
</evidence>
<dbReference type="CDD" id="cd01414">
    <property type="entry name" value="SAICAR_synt_Sc"/>
    <property type="match status" value="1"/>
</dbReference>
<accession>A0A4P2VMX3</accession>
<evidence type="ECO:0000256" key="1">
    <source>
        <dbReference type="ARBA" id="ARBA00004672"/>
    </source>
</evidence>
<comment type="similarity">
    <text evidence="6">Belongs to the SAICAR synthetase family.</text>
</comment>
<feature type="domain" description="SAICAR synthetase/ADE2 N-terminal" evidence="7">
    <location>
        <begin position="14"/>
        <end position="245"/>
    </location>
</feature>
<keyword evidence="3 6" id="KW-0547">Nucleotide-binding</keyword>
<dbReference type="EMBL" id="AP018732">
    <property type="protein sequence ID" value="BBE42318.1"/>
    <property type="molecule type" value="Genomic_DNA"/>
</dbReference>
<comment type="pathway">
    <text evidence="1 6">Purine metabolism; IMP biosynthesis via de novo pathway; 5-amino-1-(5-phospho-D-ribosyl)imidazole-4-carboxamide from 5-amino-1-(5-phospho-D-ribosyl)imidazole-4-carboxylate: step 1/2.</text>
</comment>
<dbReference type="PANTHER" id="PTHR43700">
    <property type="entry name" value="PHOSPHORIBOSYLAMINOIMIDAZOLE-SUCCINOCARBOXAMIDE SYNTHASE"/>
    <property type="match status" value="1"/>
</dbReference>
<evidence type="ECO:0000256" key="6">
    <source>
        <dbReference type="HAMAP-Rule" id="MF_00137"/>
    </source>
</evidence>
<organism evidence="8 9">
    <name type="scientific">Conexivisphaera calida</name>
    <dbReference type="NCBI Taxonomy" id="1874277"/>
    <lineage>
        <taxon>Archaea</taxon>
        <taxon>Nitrososphaerota</taxon>
        <taxon>Conexivisphaeria</taxon>
        <taxon>Conexivisphaerales</taxon>
        <taxon>Conexivisphaeraceae</taxon>
        <taxon>Conexivisphaera</taxon>
    </lineage>
</organism>
<evidence type="ECO:0000256" key="4">
    <source>
        <dbReference type="ARBA" id="ARBA00022755"/>
    </source>
</evidence>
<protein>
    <recommendedName>
        <fullName evidence="6">Phosphoribosylaminoimidazole-succinocarboxamide synthase</fullName>
        <ecNumber evidence="6">6.3.2.6</ecNumber>
    </recommendedName>
    <alternativeName>
        <fullName evidence="6">SAICAR synthetase</fullName>
    </alternativeName>
</protein>
<proteinExistence type="inferred from homology"/>
<name>A0A4P2VMX3_9ARCH</name>
<evidence type="ECO:0000256" key="3">
    <source>
        <dbReference type="ARBA" id="ARBA00022741"/>
    </source>
</evidence>
<evidence type="ECO:0000313" key="9">
    <source>
        <dbReference type="Proteomes" id="UP000509448"/>
    </source>
</evidence>
<evidence type="ECO:0000256" key="5">
    <source>
        <dbReference type="ARBA" id="ARBA00022840"/>
    </source>
</evidence>
<dbReference type="GO" id="GO:0005524">
    <property type="term" value="F:ATP binding"/>
    <property type="evidence" value="ECO:0007669"/>
    <property type="project" value="UniProtKB-KW"/>
</dbReference>
<dbReference type="SUPFAM" id="SSF56104">
    <property type="entry name" value="SAICAR synthase-like"/>
    <property type="match status" value="1"/>
</dbReference>
<dbReference type="UniPathway" id="UPA00074">
    <property type="reaction ID" value="UER00131"/>
</dbReference>
<dbReference type="InterPro" id="IPR028923">
    <property type="entry name" value="SAICAR_synt/ADE2_N"/>
</dbReference>
<evidence type="ECO:0000259" key="7">
    <source>
        <dbReference type="Pfam" id="PF01259"/>
    </source>
</evidence>
<dbReference type="InterPro" id="IPR018236">
    <property type="entry name" value="SAICAR_synthetase_CS"/>
</dbReference>
<dbReference type="GeneID" id="55584741"/>
<dbReference type="AlphaFoldDB" id="A0A4P2VMX3"/>
<evidence type="ECO:0000256" key="2">
    <source>
        <dbReference type="ARBA" id="ARBA00022598"/>
    </source>
</evidence>
<reference evidence="8 9" key="1">
    <citation type="journal article" date="2019" name="ISME J.">
        <title>Isolation and characterization of a thermophilic sulfur- and iron-reducing thaumarchaeote from a terrestrial acidic hot spring.</title>
        <authorList>
            <person name="Kato S."/>
            <person name="Itoh T."/>
            <person name="Yuki M."/>
            <person name="Nagamori M."/>
            <person name="Ohnishi M."/>
            <person name="Uematsu K."/>
            <person name="Suzuki K."/>
            <person name="Takashina T."/>
            <person name="Ohkuma M."/>
        </authorList>
    </citation>
    <scope>NUCLEOTIDE SEQUENCE [LARGE SCALE GENOMIC DNA]</scope>
    <source>
        <strain evidence="8 9">NAS-02</strain>
    </source>
</reference>
<dbReference type="HAMAP" id="MF_00137">
    <property type="entry name" value="SAICAR_synth"/>
    <property type="match status" value="1"/>
</dbReference>
<dbReference type="Pfam" id="PF01259">
    <property type="entry name" value="SAICAR_synt"/>
    <property type="match status" value="1"/>
</dbReference>
<keyword evidence="5 6" id="KW-0067">ATP-binding</keyword>